<dbReference type="AlphaFoldDB" id="A0A110BKB0"/>
<evidence type="ECO:0000313" key="2">
    <source>
        <dbReference type="EMBL" id="CVK34413.1"/>
    </source>
</evidence>
<name>A0A110BKB0_9EURY</name>
<organism evidence="2 3">
    <name type="scientific">Methanoculleus bourgensis</name>
    <dbReference type="NCBI Taxonomy" id="83986"/>
    <lineage>
        <taxon>Archaea</taxon>
        <taxon>Methanobacteriati</taxon>
        <taxon>Methanobacteriota</taxon>
        <taxon>Stenosarchaea group</taxon>
        <taxon>Methanomicrobia</taxon>
        <taxon>Methanomicrobiales</taxon>
        <taxon>Methanomicrobiaceae</taxon>
        <taxon>Methanoculleus</taxon>
    </lineage>
</organism>
<evidence type="ECO:0000313" key="3">
    <source>
        <dbReference type="Proteomes" id="UP000069850"/>
    </source>
</evidence>
<dbReference type="Proteomes" id="UP000069850">
    <property type="component" value="Chromosome 1"/>
</dbReference>
<dbReference type="EMBL" id="LT158599">
    <property type="protein sequence ID" value="CVK34413.1"/>
    <property type="molecule type" value="Genomic_DNA"/>
</dbReference>
<dbReference type="KEGG" id="mema:MMAB1_3200"/>
<gene>
    <name evidence="2" type="ORF">MMAB1_3200</name>
</gene>
<reference evidence="2 3" key="1">
    <citation type="submission" date="2016-01" db="EMBL/GenBank/DDBJ databases">
        <authorList>
            <person name="Manzoor S."/>
        </authorList>
    </citation>
    <scope>NUCLEOTIDE SEQUENCE [LARGE SCALE GENOMIC DNA]</scope>
    <source>
        <strain evidence="2">Methanoculleus sp MAB1</strain>
    </source>
</reference>
<evidence type="ECO:0000256" key="1">
    <source>
        <dbReference type="SAM" id="MobiDB-lite"/>
    </source>
</evidence>
<accession>A0A110BKB0</accession>
<feature type="region of interest" description="Disordered" evidence="1">
    <location>
        <begin position="20"/>
        <end position="45"/>
    </location>
</feature>
<proteinExistence type="predicted"/>
<protein>
    <submittedName>
        <fullName evidence="2">Uncharacterized protein</fullName>
    </submittedName>
</protein>
<sequence length="71" mass="7589">MFPYSGPWWVSPLGVGLTGRGAGPPPLSHARRYPHIPAPPHPSPEGAEAVLGRIPGEICAWKCDKQNPVLI</sequence>